<dbReference type="CDD" id="cd00075">
    <property type="entry name" value="HATPase"/>
    <property type="match status" value="1"/>
</dbReference>
<dbReference type="Gene3D" id="1.10.287.130">
    <property type="match status" value="1"/>
</dbReference>
<feature type="transmembrane region" description="Helical" evidence="11">
    <location>
        <begin position="21"/>
        <end position="45"/>
    </location>
</feature>
<evidence type="ECO:0000259" key="13">
    <source>
        <dbReference type="PROSITE" id="PS50885"/>
    </source>
</evidence>
<comment type="catalytic activity">
    <reaction evidence="1">
        <text>ATP + protein L-histidine = ADP + protein N-phospho-L-histidine.</text>
        <dbReference type="EC" id="2.7.13.3"/>
    </reaction>
</comment>
<dbReference type="RefSeq" id="WP_369736456.1">
    <property type="nucleotide sequence ID" value="NZ_JBGEDP010000001.1"/>
</dbReference>
<dbReference type="Proteomes" id="UP001564760">
    <property type="component" value="Unassembled WGS sequence"/>
</dbReference>
<keyword evidence="10 11" id="KW-0472">Membrane</keyword>
<dbReference type="GO" id="GO:0016301">
    <property type="term" value="F:kinase activity"/>
    <property type="evidence" value="ECO:0007669"/>
    <property type="project" value="UniProtKB-KW"/>
</dbReference>
<name>A0ABV4BZF6_9MYCO</name>
<dbReference type="SUPFAM" id="SSF55874">
    <property type="entry name" value="ATPase domain of HSP90 chaperone/DNA topoisomerase II/histidine kinase"/>
    <property type="match status" value="1"/>
</dbReference>
<keyword evidence="15" id="KW-1185">Reference proteome</keyword>
<reference evidence="14 15" key="1">
    <citation type="submission" date="2024-08" db="EMBL/GenBank/DDBJ databases">
        <title>Mycobacterium servetensis sp. nov., a novel rapid-growing mycobacterial species recovered from a human patient in Zaragoza, Spain.</title>
        <authorList>
            <person name="Tristancho-Baro A.I."/>
            <person name="Buenestado-Serrano S."/>
            <person name="Garcia De Viedma D."/>
            <person name="Milagro-Beamonte A."/>
            <person name="Burillo N."/>
            <person name="Sanz S."/>
            <person name="Lopez-Calleja A.I."/>
            <person name="Penas-Utrilla D."/>
            <person name="Guardingo M."/>
            <person name="Garcia M.J."/>
            <person name="Vinuelas-Bayon J."/>
        </authorList>
    </citation>
    <scope>NUCLEOTIDE SEQUENCE [LARGE SCALE GENOMIC DNA]</scope>
    <source>
        <strain evidence="15">HUMS_12744610</strain>
    </source>
</reference>
<dbReference type="PANTHER" id="PTHR45436:SF5">
    <property type="entry name" value="SENSOR HISTIDINE KINASE TRCS"/>
    <property type="match status" value="1"/>
</dbReference>
<dbReference type="CDD" id="cd00082">
    <property type="entry name" value="HisKA"/>
    <property type="match status" value="1"/>
</dbReference>
<dbReference type="InterPro" id="IPR003661">
    <property type="entry name" value="HisK_dim/P_dom"/>
</dbReference>
<evidence type="ECO:0000256" key="8">
    <source>
        <dbReference type="ARBA" id="ARBA00022989"/>
    </source>
</evidence>
<dbReference type="PROSITE" id="PS50109">
    <property type="entry name" value="HIS_KIN"/>
    <property type="match status" value="1"/>
</dbReference>
<evidence type="ECO:0000256" key="6">
    <source>
        <dbReference type="ARBA" id="ARBA00022692"/>
    </source>
</evidence>
<evidence type="ECO:0000256" key="9">
    <source>
        <dbReference type="ARBA" id="ARBA00023012"/>
    </source>
</evidence>
<keyword evidence="8 11" id="KW-1133">Transmembrane helix</keyword>
<evidence type="ECO:0000256" key="3">
    <source>
        <dbReference type="ARBA" id="ARBA00012438"/>
    </source>
</evidence>
<dbReference type="CDD" id="cd06225">
    <property type="entry name" value="HAMP"/>
    <property type="match status" value="1"/>
</dbReference>
<evidence type="ECO:0000256" key="5">
    <source>
        <dbReference type="ARBA" id="ARBA00022679"/>
    </source>
</evidence>
<dbReference type="Gene3D" id="6.10.340.10">
    <property type="match status" value="1"/>
</dbReference>
<dbReference type="InterPro" id="IPR036890">
    <property type="entry name" value="HATPase_C_sf"/>
</dbReference>
<dbReference type="InterPro" id="IPR050428">
    <property type="entry name" value="TCS_sensor_his_kinase"/>
</dbReference>
<evidence type="ECO:0000256" key="4">
    <source>
        <dbReference type="ARBA" id="ARBA00022553"/>
    </source>
</evidence>
<evidence type="ECO:0000256" key="11">
    <source>
        <dbReference type="SAM" id="Phobius"/>
    </source>
</evidence>
<keyword evidence="5" id="KW-0808">Transferase</keyword>
<dbReference type="Pfam" id="PF02518">
    <property type="entry name" value="HATPase_c"/>
    <property type="match status" value="1"/>
</dbReference>
<dbReference type="EMBL" id="JBGEDP010000001">
    <property type="protein sequence ID" value="MEY8013798.1"/>
    <property type="molecule type" value="Genomic_DNA"/>
</dbReference>
<evidence type="ECO:0000313" key="14">
    <source>
        <dbReference type="EMBL" id="MEY8013798.1"/>
    </source>
</evidence>
<dbReference type="PANTHER" id="PTHR45436">
    <property type="entry name" value="SENSOR HISTIDINE KINASE YKOH"/>
    <property type="match status" value="1"/>
</dbReference>
<keyword evidence="6 11" id="KW-0812">Transmembrane</keyword>
<dbReference type="InterPro" id="IPR003660">
    <property type="entry name" value="HAMP_dom"/>
</dbReference>
<proteinExistence type="predicted"/>
<dbReference type="Gene3D" id="3.30.565.10">
    <property type="entry name" value="Histidine kinase-like ATPase, C-terminal domain"/>
    <property type="match status" value="1"/>
</dbReference>
<comment type="subcellular location">
    <subcellularLocation>
        <location evidence="2">Cell membrane</location>
    </subcellularLocation>
</comment>
<accession>A0ABV4BZF6</accession>
<comment type="caution">
    <text evidence="14">The sequence shown here is derived from an EMBL/GenBank/DDBJ whole genome shotgun (WGS) entry which is preliminary data.</text>
</comment>
<dbReference type="SMART" id="SM00304">
    <property type="entry name" value="HAMP"/>
    <property type="match status" value="1"/>
</dbReference>
<dbReference type="InterPro" id="IPR004358">
    <property type="entry name" value="Sig_transdc_His_kin-like_C"/>
</dbReference>
<dbReference type="PRINTS" id="PR00344">
    <property type="entry name" value="BCTRLSENSOR"/>
</dbReference>
<dbReference type="SUPFAM" id="SSF47384">
    <property type="entry name" value="Homodimeric domain of signal transducing histidine kinase"/>
    <property type="match status" value="1"/>
</dbReference>
<feature type="domain" description="Histidine kinase" evidence="12">
    <location>
        <begin position="290"/>
        <end position="503"/>
    </location>
</feature>
<evidence type="ECO:0000256" key="2">
    <source>
        <dbReference type="ARBA" id="ARBA00004236"/>
    </source>
</evidence>
<keyword evidence="4" id="KW-0597">Phosphoprotein</keyword>
<keyword evidence="9" id="KW-0902">Two-component regulatory system</keyword>
<feature type="transmembrane region" description="Helical" evidence="11">
    <location>
        <begin position="187"/>
        <end position="212"/>
    </location>
</feature>
<evidence type="ECO:0000256" key="7">
    <source>
        <dbReference type="ARBA" id="ARBA00022777"/>
    </source>
</evidence>
<dbReference type="Pfam" id="PF00512">
    <property type="entry name" value="HisKA"/>
    <property type="match status" value="1"/>
</dbReference>
<sequence length="503" mass="53535">MSSSRPASSGSRPSAGPRRVWSLRLRLLVGQVVVLAVVCIGITAATELSLLRHLVTQLDGQLAGTSYRSALMYPERNRSGGKWMHHYWRPGPGPMFLDAPGQPAGMVAAVVSDGRTVEAGYLTPSGTRADVTPAAQTQLANIAGSRTPVTLELDGLGRYRVVGAPSRSGNDIIVTGLSMSNVDATMIRMLVILGIVTVVALVAATTAGVVIIRRALAPLRRVAQTAREVVETPLDRGEVELPVRVPEPDANPHTEVGQLGSALNRMLDHIAAALSARQASETRVRQFVADASHELRTPLAAIRGYTELTQRMGDDREAVAHAMSRVASETERITRLVEDLLLLARLDSGRPLEREPVDLSRLAVDAVSDAHVAGPGHRWELDLPEEPVIVTGDAARLHQVVTNLLANARIHTGAGTIVTTRLSTEPGQAVMQVIDNGPGVPAALQSEVFERFARGDSSRSRKGGSTGLGLAIVSAVVRAHHGTITVDSRSGHTEFTVRLPLSD</sequence>
<dbReference type="EC" id="2.7.13.3" evidence="3"/>
<protein>
    <recommendedName>
        <fullName evidence="3">histidine kinase</fullName>
        <ecNumber evidence="3">2.7.13.3</ecNumber>
    </recommendedName>
</protein>
<organism evidence="14 15">
    <name type="scientific">Mycobacterium servetii</name>
    <dbReference type="NCBI Taxonomy" id="3237418"/>
    <lineage>
        <taxon>Bacteria</taxon>
        <taxon>Bacillati</taxon>
        <taxon>Actinomycetota</taxon>
        <taxon>Actinomycetes</taxon>
        <taxon>Mycobacteriales</taxon>
        <taxon>Mycobacteriaceae</taxon>
        <taxon>Mycobacterium</taxon>
    </lineage>
</organism>
<evidence type="ECO:0000256" key="1">
    <source>
        <dbReference type="ARBA" id="ARBA00000085"/>
    </source>
</evidence>
<keyword evidence="7 14" id="KW-0418">Kinase</keyword>
<gene>
    <name evidence="14" type="ORF">AB8998_01360</name>
</gene>
<dbReference type="SMART" id="SM00388">
    <property type="entry name" value="HisKA"/>
    <property type="match status" value="1"/>
</dbReference>
<dbReference type="InterPro" id="IPR005467">
    <property type="entry name" value="His_kinase_dom"/>
</dbReference>
<feature type="domain" description="HAMP" evidence="13">
    <location>
        <begin position="213"/>
        <end position="275"/>
    </location>
</feature>
<dbReference type="SMART" id="SM00387">
    <property type="entry name" value="HATPase_c"/>
    <property type="match status" value="1"/>
</dbReference>
<dbReference type="Pfam" id="PF00672">
    <property type="entry name" value="HAMP"/>
    <property type="match status" value="1"/>
</dbReference>
<dbReference type="PROSITE" id="PS50885">
    <property type="entry name" value="HAMP"/>
    <property type="match status" value="1"/>
</dbReference>
<dbReference type="InterPro" id="IPR003594">
    <property type="entry name" value="HATPase_dom"/>
</dbReference>
<evidence type="ECO:0000313" key="15">
    <source>
        <dbReference type="Proteomes" id="UP001564760"/>
    </source>
</evidence>
<evidence type="ECO:0000256" key="10">
    <source>
        <dbReference type="ARBA" id="ARBA00023136"/>
    </source>
</evidence>
<dbReference type="InterPro" id="IPR036097">
    <property type="entry name" value="HisK_dim/P_sf"/>
</dbReference>
<evidence type="ECO:0000259" key="12">
    <source>
        <dbReference type="PROSITE" id="PS50109"/>
    </source>
</evidence>